<dbReference type="GO" id="GO:0005634">
    <property type="term" value="C:nucleus"/>
    <property type="evidence" value="ECO:0007669"/>
    <property type="project" value="UniProtKB-SubCell"/>
</dbReference>
<feature type="domain" description="Protein kinase" evidence="13">
    <location>
        <begin position="18"/>
        <end position="325"/>
    </location>
</feature>
<dbReference type="Gene3D" id="1.10.510.10">
    <property type="entry name" value="Transferase(Phosphotransferase) domain 1"/>
    <property type="match status" value="1"/>
</dbReference>
<evidence type="ECO:0000256" key="10">
    <source>
        <dbReference type="ARBA" id="ARBA00048367"/>
    </source>
</evidence>
<dbReference type="SUPFAM" id="SSF56112">
    <property type="entry name" value="Protein kinase-like (PK-like)"/>
    <property type="match status" value="1"/>
</dbReference>
<evidence type="ECO:0000256" key="2">
    <source>
        <dbReference type="ARBA" id="ARBA00006485"/>
    </source>
</evidence>
<keyword evidence="8" id="KW-0539">Nucleus</keyword>
<dbReference type="FunFam" id="1.10.510.10:FF:000562">
    <property type="entry name" value="Serine/threonine-protein kinase bur1"/>
    <property type="match status" value="1"/>
</dbReference>
<gene>
    <name evidence="14" type="ORF">K470DRAFT_144071</name>
</gene>
<feature type="compositionally biased region" description="Basic and acidic residues" evidence="12">
    <location>
        <begin position="473"/>
        <end position="492"/>
    </location>
</feature>
<keyword evidence="3" id="KW-0723">Serine/threonine-protein kinase</keyword>
<evidence type="ECO:0000256" key="11">
    <source>
        <dbReference type="PROSITE-ProRule" id="PRU10141"/>
    </source>
</evidence>
<evidence type="ECO:0000256" key="9">
    <source>
        <dbReference type="ARBA" id="ARBA00047811"/>
    </source>
</evidence>
<comment type="subcellular location">
    <subcellularLocation>
        <location evidence="1">Nucleus</location>
    </subcellularLocation>
</comment>
<dbReference type="PROSITE" id="PS50011">
    <property type="entry name" value="PROTEIN_KINASE_DOM"/>
    <property type="match status" value="1"/>
</dbReference>
<proteinExistence type="inferred from homology"/>
<organism evidence="14 15">
    <name type="scientific">Piedraia hortae CBS 480.64</name>
    <dbReference type="NCBI Taxonomy" id="1314780"/>
    <lineage>
        <taxon>Eukaryota</taxon>
        <taxon>Fungi</taxon>
        <taxon>Dikarya</taxon>
        <taxon>Ascomycota</taxon>
        <taxon>Pezizomycotina</taxon>
        <taxon>Dothideomycetes</taxon>
        <taxon>Dothideomycetidae</taxon>
        <taxon>Capnodiales</taxon>
        <taxon>Piedraiaceae</taxon>
        <taxon>Piedraia</taxon>
    </lineage>
</organism>
<dbReference type="Proteomes" id="UP000799421">
    <property type="component" value="Unassembled WGS sequence"/>
</dbReference>
<evidence type="ECO:0000256" key="3">
    <source>
        <dbReference type="ARBA" id="ARBA00022527"/>
    </source>
</evidence>
<evidence type="ECO:0000313" key="14">
    <source>
        <dbReference type="EMBL" id="KAF2858154.1"/>
    </source>
</evidence>
<dbReference type="InterPro" id="IPR008271">
    <property type="entry name" value="Ser/Thr_kinase_AS"/>
</dbReference>
<dbReference type="PROSITE" id="PS00107">
    <property type="entry name" value="PROTEIN_KINASE_ATP"/>
    <property type="match status" value="1"/>
</dbReference>
<dbReference type="InterPro" id="IPR017441">
    <property type="entry name" value="Protein_kinase_ATP_BS"/>
</dbReference>
<feature type="region of interest" description="Disordered" evidence="12">
    <location>
        <begin position="365"/>
        <end position="529"/>
    </location>
</feature>
<keyword evidence="7 11" id="KW-0067">ATP-binding</keyword>
<sequence>MADLADRRFRGCTYITDYEITEKLGEGTFGVVSKARSRRTGALVALKKILMHNEKDGFPITALREIKLLKMLNHPNILRLDEMAVEPQTAEERCKYGRRRTTLSMAMPYVEHDLSGLLSNPEVKMSEGQIKCYMMQLLDGIAYLHESNILHRDMKAANLLISNSGKLQIADFGLARHYHGPTPQPGQGNGTATRPYTSLVVTRWYRPPELLLNLKHYTPAIDMWGIGCVLGEMFERKPILEGKTDVDQCFRIFQLVGSPTETNMPGWSSLPGCEGRKDWEPKQGDIDRRFGPHLGPQGLDLLRQLLLLDWRKRINAVDAMRHPYFSTEPLPLPPHRLPKYRDTHELDSRRRGQEKPLAPLQAHVGGAAGNEWNGYINGYPNPRDRGLPRGYDGRNRHQFPDNGRMPARRPDVRDSRPHHLLPPRPMDVQSRPENTQRGPPPSRGISNGDTYIPSYAIPHDRPRPPPDRNQAYSRRDGYRDDYRTYRDPDAPHRGSTHRRTRSRSPDRKSADNDIRRDRRDRDPYRRAPY</sequence>
<comment type="catalytic activity">
    <reaction evidence="10">
        <text>L-seryl-[protein] + ATP = O-phospho-L-seryl-[protein] + ADP + H(+)</text>
        <dbReference type="Rhea" id="RHEA:17989"/>
        <dbReference type="Rhea" id="RHEA-COMP:9863"/>
        <dbReference type="Rhea" id="RHEA-COMP:11604"/>
        <dbReference type="ChEBI" id="CHEBI:15378"/>
        <dbReference type="ChEBI" id="CHEBI:29999"/>
        <dbReference type="ChEBI" id="CHEBI:30616"/>
        <dbReference type="ChEBI" id="CHEBI:83421"/>
        <dbReference type="ChEBI" id="CHEBI:456216"/>
        <dbReference type="EC" id="2.7.11.22"/>
    </reaction>
</comment>
<evidence type="ECO:0000256" key="5">
    <source>
        <dbReference type="ARBA" id="ARBA00022741"/>
    </source>
</evidence>
<feature type="compositionally biased region" description="Basic and acidic residues" evidence="12">
    <location>
        <begin position="408"/>
        <end position="417"/>
    </location>
</feature>
<feature type="compositionally biased region" description="Basic and acidic residues" evidence="12">
    <location>
        <begin position="503"/>
        <end position="529"/>
    </location>
</feature>
<evidence type="ECO:0000256" key="12">
    <source>
        <dbReference type="SAM" id="MobiDB-lite"/>
    </source>
</evidence>
<evidence type="ECO:0000256" key="7">
    <source>
        <dbReference type="ARBA" id="ARBA00022840"/>
    </source>
</evidence>
<dbReference type="InterPro" id="IPR011009">
    <property type="entry name" value="Kinase-like_dom_sf"/>
</dbReference>
<feature type="compositionally biased region" description="Basic and acidic residues" evidence="12">
    <location>
        <begin position="382"/>
        <end position="399"/>
    </location>
</feature>
<evidence type="ECO:0000256" key="8">
    <source>
        <dbReference type="ARBA" id="ARBA00023242"/>
    </source>
</evidence>
<evidence type="ECO:0000256" key="1">
    <source>
        <dbReference type="ARBA" id="ARBA00004123"/>
    </source>
</evidence>
<dbReference type="Pfam" id="PF00069">
    <property type="entry name" value="Pkinase"/>
    <property type="match status" value="1"/>
</dbReference>
<keyword evidence="15" id="KW-1185">Reference proteome</keyword>
<dbReference type="InterPro" id="IPR000719">
    <property type="entry name" value="Prot_kinase_dom"/>
</dbReference>
<dbReference type="GO" id="GO:0004693">
    <property type="term" value="F:cyclin-dependent protein serine/threonine kinase activity"/>
    <property type="evidence" value="ECO:0007669"/>
    <property type="project" value="UniProtKB-EC"/>
</dbReference>
<evidence type="ECO:0000259" key="13">
    <source>
        <dbReference type="PROSITE" id="PS50011"/>
    </source>
</evidence>
<dbReference type="InterPro" id="IPR050108">
    <property type="entry name" value="CDK"/>
</dbReference>
<protein>
    <submittedName>
        <fullName evidence="14">Pkinase-domain-containing protein</fullName>
    </submittedName>
</protein>
<dbReference type="EMBL" id="MU006016">
    <property type="protein sequence ID" value="KAF2858154.1"/>
    <property type="molecule type" value="Genomic_DNA"/>
</dbReference>
<keyword evidence="4" id="KW-0808">Transferase</keyword>
<comment type="catalytic activity">
    <reaction evidence="9">
        <text>L-threonyl-[protein] + ATP = O-phospho-L-threonyl-[protein] + ADP + H(+)</text>
        <dbReference type="Rhea" id="RHEA:46608"/>
        <dbReference type="Rhea" id="RHEA-COMP:11060"/>
        <dbReference type="Rhea" id="RHEA-COMP:11605"/>
        <dbReference type="ChEBI" id="CHEBI:15378"/>
        <dbReference type="ChEBI" id="CHEBI:30013"/>
        <dbReference type="ChEBI" id="CHEBI:30616"/>
        <dbReference type="ChEBI" id="CHEBI:61977"/>
        <dbReference type="ChEBI" id="CHEBI:456216"/>
        <dbReference type="EC" id="2.7.11.22"/>
    </reaction>
</comment>
<dbReference type="PROSITE" id="PS00108">
    <property type="entry name" value="PROTEIN_KINASE_ST"/>
    <property type="match status" value="1"/>
</dbReference>
<name>A0A6A7BSE3_9PEZI</name>
<accession>A0A6A7BSE3</accession>
<reference evidence="14" key="1">
    <citation type="journal article" date="2020" name="Stud. Mycol.">
        <title>101 Dothideomycetes genomes: a test case for predicting lifestyles and emergence of pathogens.</title>
        <authorList>
            <person name="Haridas S."/>
            <person name="Albert R."/>
            <person name="Binder M."/>
            <person name="Bloem J."/>
            <person name="Labutti K."/>
            <person name="Salamov A."/>
            <person name="Andreopoulos B."/>
            <person name="Baker S."/>
            <person name="Barry K."/>
            <person name="Bills G."/>
            <person name="Bluhm B."/>
            <person name="Cannon C."/>
            <person name="Castanera R."/>
            <person name="Culley D."/>
            <person name="Daum C."/>
            <person name="Ezra D."/>
            <person name="Gonzalez J."/>
            <person name="Henrissat B."/>
            <person name="Kuo A."/>
            <person name="Liang C."/>
            <person name="Lipzen A."/>
            <person name="Lutzoni F."/>
            <person name="Magnuson J."/>
            <person name="Mondo S."/>
            <person name="Nolan M."/>
            <person name="Ohm R."/>
            <person name="Pangilinan J."/>
            <person name="Park H.-J."/>
            <person name="Ramirez L."/>
            <person name="Alfaro M."/>
            <person name="Sun H."/>
            <person name="Tritt A."/>
            <person name="Yoshinaga Y."/>
            <person name="Zwiers L.-H."/>
            <person name="Turgeon B."/>
            <person name="Goodwin S."/>
            <person name="Spatafora J."/>
            <person name="Crous P."/>
            <person name="Grigoriev I."/>
        </authorList>
    </citation>
    <scope>NUCLEOTIDE SEQUENCE</scope>
    <source>
        <strain evidence="14">CBS 480.64</strain>
    </source>
</reference>
<dbReference type="SMART" id="SM00220">
    <property type="entry name" value="S_TKc"/>
    <property type="match status" value="1"/>
</dbReference>
<keyword evidence="5 11" id="KW-0547">Nucleotide-binding</keyword>
<evidence type="ECO:0000256" key="6">
    <source>
        <dbReference type="ARBA" id="ARBA00022777"/>
    </source>
</evidence>
<dbReference type="OrthoDB" id="28397at2759"/>
<evidence type="ECO:0000256" key="4">
    <source>
        <dbReference type="ARBA" id="ARBA00022679"/>
    </source>
</evidence>
<dbReference type="GO" id="GO:0005524">
    <property type="term" value="F:ATP binding"/>
    <property type="evidence" value="ECO:0007669"/>
    <property type="project" value="UniProtKB-UniRule"/>
</dbReference>
<dbReference type="PANTHER" id="PTHR24056:SF233">
    <property type="entry name" value="CYCLIN-DEPENDENT KINASE 9"/>
    <property type="match status" value="1"/>
</dbReference>
<dbReference type="Gene3D" id="3.30.200.20">
    <property type="entry name" value="Phosphorylase Kinase, domain 1"/>
    <property type="match status" value="1"/>
</dbReference>
<feature type="binding site" evidence="11">
    <location>
        <position position="47"/>
    </location>
    <ligand>
        <name>ATP</name>
        <dbReference type="ChEBI" id="CHEBI:30616"/>
    </ligand>
</feature>
<comment type="similarity">
    <text evidence="2">Belongs to the protein kinase superfamily. CMGC Ser/Thr protein kinase family. CDC2/CDKX subfamily.</text>
</comment>
<dbReference type="PANTHER" id="PTHR24056">
    <property type="entry name" value="CELL DIVISION PROTEIN KINASE"/>
    <property type="match status" value="1"/>
</dbReference>
<dbReference type="AlphaFoldDB" id="A0A6A7BSE3"/>
<evidence type="ECO:0000313" key="15">
    <source>
        <dbReference type="Proteomes" id="UP000799421"/>
    </source>
</evidence>
<keyword evidence="6 14" id="KW-0418">Kinase</keyword>